<protein>
    <submittedName>
        <fullName evidence="4">Rab-like protein 3-like</fullName>
    </submittedName>
</protein>
<evidence type="ECO:0000256" key="1">
    <source>
        <dbReference type="ARBA" id="ARBA00022741"/>
    </source>
</evidence>
<dbReference type="PROSITE" id="PS51419">
    <property type="entry name" value="RAB"/>
    <property type="match status" value="1"/>
</dbReference>
<accession>A0ABM0M7U0</accession>
<gene>
    <name evidence="4" type="primary">LOC100366858</name>
</gene>
<organism evidence="3 4">
    <name type="scientific">Saccoglossus kowalevskii</name>
    <name type="common">Acorn worm</name>
    <dbReference type="NCBI Taxonomy" id="10224"/>
    <lineage>
        <taxon>Eukaryota</taxon>
        <taxon>Metazoa</taxon>
        <taxon>Hemichordata</taxon>
        <taxon>Enteropneusta</taxon>
        <taxon>Harrimaniidae</taxon>
        <taxon>Saccoglossus</taxon>
    </lineage>
</organism>
<evidence type="ECO:0000256" key="2">
    <source>
        <dbReference type="ARBA" id="ARBA00023134"/>
    </source>
</evidence>
<dbReference type="SUPFAM" id="SSF52540">
    <property type="entry name" value="P-loop containing nucleoside triphosphate hydrolases"/>
    <property type="match status" value="1"/>
</dbReference>
<dbReference type="PANTHER" id="PTHR24073">
    <property type="entry name" value="DRAB5-RELATED"/>
    <property type="match status" value="1"/>
</dbReference>
<name>A0ABM0M7U0_SACKO</name>
<keyword evidence="3" id="KW-1185">Reference proteome</keyword>
<reference evidence="4" key="1">
    <citation type="submission" date="2025-08" db="UniProtKB">
        <authorList>
            <consortium name="RefSeq"/>
        </authorList>
    </citation>
    <scope>IDENTIFICATION</scope>
    <source>
        <tissue evidence="4">Testes</tissue>
    </source>
</reference>
<dbReference type="Proteomes" id="UP000694865">
    <property type="component" value="Unplaced"/>
</dbReference>
<dbReference type="SMART" id="SM00173">
    <property type="entry name" value="RAS"/>
    <property type="match status" value="1"/>
</dbReference>
<evidence type="ECO:0000313" key="3">
    <source>
        <dbReference type="Proteomes" id="UP000694865"/>
    </source>
</evidence>
<evidence type="ECO:0000313" key="4">
    <source>
        <dbReference type="RefSeq" id="XP_006816081.1"/>
    </source>
</evidence>
<dbReference type="Gene3D" id="3.40.50.300">
    <property type="entry name" value="P-loop containing nucleotide triphosphate hydrolases"/>
    <property type="match status" value="1"/>
</dbReference>
<sequence>MAAIDIDKVRILVVGDSGVGKSSLVHLVCHSEPIANASWTIGAAVDVKVHEYKEGTPSQKTYFLEFWDVGGSANHTKSRHIFFNPVHGLILVHDLTNRKSHLNLRKWLAEVLAKDSNGAKIGSNSGSEYDPERFAGSHIPILVVGTKMDQIDPRRESVLSRSSPVAEECGADEINLDCMQSKDLAAGTSKAVKFSRFFDKVIERRFFAKDPFQSVSTSSYMYTDRRRPVAPQYISKTCHQD</sequence>
<proteinExistence type="predicted"/>
<dbReference type="GeneID" id="100366858"/>
<dbReference type="PRINTS" id="PR00449">
    <property type="entry name" value="RASTRNSFRMNG"/>
</dbReference>
<dbReference type="SMART" id="SM00175">
    <property type="entry name" value="RAB"/>
    <property type="match status" value="1"/>
</dbReference>
<keyword evidence="1" id="KW-0547">Nucleotide-binding</keyword>
<dbReference type="RefSeq" id="XP_006816081.1">
    <property type="nucleotide sequence ID" value="XM_006816018.1"/>
</dbReference>
<dbReference type="InterPro" id="IPR027417">
    <property type="entry name" value="P-loop_NTPase"/>
</dbReference>
<keyword evidence="2" id="KW-0342">GTP-binding</keyword>
<dbReference type="Pfam" id="PF08477">
    <property type="entry name" value="Roc"/>
    <property type="match status" value="1"/>
</dbReference>